<dbReference type="RefSeq" id="WP_124976094.1">
    <property type="nucleotide sequence ID" value="NZ_BDQK01000008.1"/>
</dbReference>
<dbReference type="Gene3D" id="2.160.20.80">
    <property type="entry name" value="E3 ubiquitin-protein ligase SopA"/>
    <property type="match status" value="1"/>
</dbReference>
<feature type="chain" id="PRO_5019412634" description="Pentapeptide repeat-containing protein" evidence="1">
    <location>
        <begin position="26"/>
        <end position="168"/>
    </location>
</feature>
<dbReference type="SUPFAM" id="SSF141571">
    <property type="entry name" value="Pentapeptide repeat-like"/>
    <property type="match status" value="1"/>
</dbReference>
<evidence type="ECO:0000313" key="2">
    <source>
        <dbReference type="EMBL" id="GBF80506.1"/>
    </source>
</evidence>
<dbReference type="PANTHER" id="PTHR47200">
    <property type="entry name" value="THYLAKOID LUMENAL 15 KDA PROTEIN 1, CHLOROPLASTIC"/>
    <property type="match status" value="1"/>
</dbReference>
<dbReference type="EMBL" id="BDQK01000008">
    <property type="protein sequence ID" value="GBF80506.1"/>
    <property type="molecule type" value="Genomic_DNA"/>
</dbReference>
<organism evidence="2 3">
    <name type="scientific">Aphanothece sacrum FPU1</name>
    <dbReference type="NCBI Taxonomy" id="1920663"/>
    <lineage>
        <taxon>Bacteria</taxon>
        <taxon>Bacillati</taxon>
        <taxon>Cyanobacteriota</taxon>
        <taxon>Cyanophyceae</taxon>
        <taxon>Oscillatoriophycideae</taxon>
        <taxon>Chroococcales</taxon>
        <taxon>Aphanothecaceae</taxon>
        <taxon>Aphanothece</taxon>
    </lineage>
</organism>
<evidence type="ECO:0008006" key="4">
    <source>
        <dbReference type="Google" id="ProtNLM"/>
    </source>
</evidence>
<name>A0A401IH22_APHSA</name>
<evidence type="ECO:0000313" key="3">
    <source>
        <dbReference type="Proteomes" id="UP000287247"/>
    </source>
</evidence>
<reference evidence="3" key="1">
    <citation type="submission" date="2017-05" db="EMBL/GenBank/DDBJ databases">
        <title>Physiological properties and genetic analysis related to exopolysaccharide production of fresh-water unicellular cyanobacterium Aphanothece sacrum, Suizenji Nori, that has been cultured as a food source in Japan.</title>
        <authorList>
            <person name="Kanesaki Y."/>
            <person name="Yoshikawa S."/>
            <person name="Ohki K."/>
        </authorList>
    </citation>
    <scope>NUCLEOTIDE SEQUENCE [LARGE SCALE GENOMIC DNA]</scope>
    <source>
        <strain evidence="3">FPU1</strain>
    </source>
</reference>
<proteinExistence type="predicted"/>
<gene>
    <name evidence="2" type="ORF">AsFPU1_1907</name>
</gene>
<dbReference type="PANTHER" id="PTHR47200:SF2">
    <property type="entry name" value="THYLAKOID LUMENAL 15 KDA PROTEIN 1, CHLOROPLASTIC"/>
    <property type="match status" value="1"/>
</dbReference>
<accession>A0A401IH22</accession>
<feature type="signal peptide" evidence="1">
    <location>
        <begin position="1"/>
        <end position="25"/>
    </location>
</feature>
<keyword evidence="3" id="KW-1185">Reference proteome</keyword>
<dbReference type="OrthoDB" id="7872756at2"/>
<dbReference type="InterPro" id="IPR001646">
    <property type="entry name" value="5peptide_repeat"/>
</dbReference>
<evidence type="ECO:0000256" key="1">
    <source>
        <dbReference type="SAM" id="SignalP"/>
    </source>
</evidence>
<dbReference type="Pfam" id="PF00805">
    <property type="entry name" value="Pentapeptide"/>
    <property type="match status" value="2"/>
</dbReference>
<dbReference type="Proteomes" id="UP000287247">
    <property type="component" value="Unassembled WGS sequence"/>
</dbReference>
<keyword evidence="1" id="KW-0732">Signal</keyword>
<sequence>MKYLLRLAVIFLCFWGLIAPMSAHAASSSSVTGSVASFADVNLTGKDFSEQNLQTAQFTNVDLTDANFRQADLRGSVFNGSALTNANLQGADLTNGLAYLSSFQGADLSDAVFAEAIMLRTIFDNATITGADFTFAVLDGYQVAQLCARADGVNSKTGVSTRESLGCL</sequence>
<dbReference type="InterPro" id="IPR044213">
    <property type="entry name" value="At2g44920-like"/>
</dbReference>
<dbReference type="AlphaFoldDB" id="A0A401IH22"/>
<protein>
    <recommendedName>
        <fullName evidence="4">Pentapeptide repeat-containing protein</fullName>
    </recommendedName>
</protein>
<comment type="caution">
    <text evidence="2">The sequence shown here is derived from an EMBL/GenBank/DDBJ whole genome shotgun (WGS) entry which is preliminary data.</text>
</comment>